<dbReference type="GO" id="GO:0005524">
    <property type="term" value="F:ATP binding"/>
    <property type="evidence" value="ECO:0007669"/>
    <property type="project" value="UniProtKB-UniRule"/>
</dbReference>
<organism evidence="13 16">
    <name type="scientific">Acidiplasma aeolicum</name>
    <dbReference type="NCBI Taxonomy" id="507754"/>
    <lineage>
        <taxon>Archaea</taxon>
        <taxon>Methanobacteriati</taxon>
        <taxon>Thermoplasmatota</taxon>
        <taxon>Thermoplasmata</taxon>
        <taxon>Thermoplasmatales</taxon>
        <taxon>Ferroplasmaceae</taxon>
        <taxon>Acidiplasma</taxon>
    </lineage>
</organism>
<evidence type="ECO:0000256" key="9">
    <source>
        <dbReference type="HAMAP-Rule" id="MF_00127"/>
    </source>
</evidence>
<feature type="coiled-coil region" evidence="11">
    <location>
        <begin position="222"/>
        <end position="249"/>
    </location>
</feature>
<evidence type="ECO:0000256" key="3">
    <source>
        <dbReference type="ARBA" id="ARBA00022598"/>
    </source>
</evidence>
<evidence type="ECO:0000256" key="11">
    <source>
        <dbReference type="SAM" id="Coils"/>
    </source>
</evidence>
<evidence type="ECO:0000313" key="15">
    <source>
        <dbReference type="Proteomes" id="UP000050320"/>
    </source>
</evidence>
<dbReference type="CDD" id="cd00859">
    <property type="entry name" value="HisRS_anticodon"/>
    <property type="match status" value="1"/>
</dbReference>
<dbReference type="EMBL" id="LJCQ01000335">
    <property type="protein sequence ID" value="KPV45977.1"/>
    <property type="molecule type" value="Genomic_DNA"/>
</dbReference>
<dbReference type="Gene3D" id="3.40.50.800">
    <property type="entry name" value="Anticodon-binding domain"/>
    <property type="match status" value="1"/>
</dbReference>
<keyword evidence="7 9" id="KW-0030">Aminoacyl-tRNA synthetase</keyword>
<accession>A0A0P9CKR7</accession>
<protein>
    <recommendedName>
        <fullName evidence="9">Histidine--tRNA ligase</fullName>
        <ecNumber evidence="9">6.1.1.21</ecNumber>
    </recommendedName>
    <alternativeName>
        <fullName evidence="9">Histidyl-tRNA synthetase</fullName>
        <shortName evidence="9">HisRS</shortName>
    </alternativeName>
</protein>
<keyword evidence="6 9" id="KW-0648">Protein biosynthesis</keyword>
<dbReference type="CDD" id="cd00773">
    <property type="entry name" value="HisRS-like_core"/>
    <property type="match status" value="1"/>
</dbReference>
<dbReference type="InterPro" id="IPR015807">
    <property type="entry name" value="His-tRNA-ligase"/>
</dbReference>
<dbReference type="InterPro" id="IPR006195">
    <property type="entry name" value="aa-tRNA-synth_II"/>
</dbReference>
<dbReference type="GO" id="GO:0005737">
    <property type="term" value="C:cytoplasm"/>
    <property type="evidence" value="ECO:0007669"/>
    <property type="project" value="UniProtKB-SubCell"/>
</dbReference>
<keyword evidence="15" id="KW-1185">Reference proteome</keyword>
<dbReference type="Proteomes" id="UP000050320">
    <property type="component" value="Unassembled WGS sequence"/>
</dbReference>
<dbReference type="OrthoDB" id="8659at2157"/>
<feature type="binding site" evidence="10">
    <location>
        <begin position="78"/>
        <end position="80"/>
    </location>
    <ligand>
        <name>L-histidine</name>
        <dbReference type="ChEBI" id="CHEBI:57595"/>
    </ligand>
</feature>
<dbReference type="InterPro" id="IPR004154">
    <property type="entry name" value="Anticodon-bd"/>
</dbReference>
<feature type="binding site" evidence="10">
    <location>
        <position position="107"/>
    </location>
    <ligand>
        <name>L-histidine</name>
        <dbReference type="ChEBI" id="CHEBI:57595"/>
    </ligand>
</feature>
<proteinExistence type="inferred from homology"/>
<dbReference type="PANTHER" id="PTHR43707">
    <property type="entry name" value="HISTIDYL-TRNA SYNTHETASE"/>
    <property type="match status" value="1"/>
</dbReference>
<dbReference type="Pfam" id="PF03129">
    <property type="entry name" value="HGTP_anticodon"/>
    <property type="match status" value="1"/>
</dbReference>
<evidence type="ECO:0000313" key="13">
    <source>
        <dbReference type="EMBL" id="KPV45977.1"/>
    </source>
</evidence>
<dbReference type="GO" id="GO:0006427">
    <property type="term" value="P:histidyl-tRNA aminoacylation"/>
    <property type="evidence" value="ECO:0007669"/>
    <property type="project" value="UniProtKB-UniRule"/>
</dbReference>
<dbReference type="Gene3D" id="3.30.930.10">
    <property type="entry name" value="Bira Bifunctional Protein, Domain 2"/>
    <property type="match status" value="1"/>
</dbReference>
<dbReference type="InterPro" id="IPR041715">
    <property type="entry name" value="HisRS-like_core"/>
</dbReference>
<evidence type="ECO:0000259" key="12">
    <source>
        <dbReference type="PROSITE" id="PS50862"/>
    </source>
</evidence>
<dbReference type="PROSITE" id="PS50862">
    <property type="entry name" value="AA_TRNA_LIGASE_II"/>
    <property type="match status" value="1"/>
</dbReference>
<evidence type="ECO:0000256" key="5">
    <source>
        <dbReference type="ARBA" id="ARBA00022840"/>
    </source>
</evidence>
<evidence type="ECO:0000256" key="4">
    <source>
        <dbReference type="ARBA" id="ARBA00022741"/>
    </source>
</evidence>
<dbReference type="PIRSF" id="PIRSF001549">
    <property type="entry name" value="His-tRNA_synth"/>
    <property type="match status" value="1"/>
</dbReference>
<keyword evidence="4 9" id="KW-0547">Nucleotide-binding</keyword>
<feature type="binding site" evidence="10">
    <location>
        <position position="125"/>
    </location>
    <ligand>
        <name>L-histidine</name>
        <dbReference type="ChEBI" id="CHEBI:57595"/>
    </ligand>
</feature>
<dbReference type="HAMAP" id="MF_00127">
    <property type="entry name" value="His_tRNA_synth"/>
    <property type="match status" value="1"/>
</dbReference>
<evidence type="ECO:0000256" key="2">
    <source>
        <dbReference type="ARBA" id="ARBA00008226"/>
    </source>
</evidence>
<dbReference type="RefSeq" id="WP_048101986.1">
    <property type="nucleotide sequence ID" value="NZ_JBBYJF010000001.1"/>
</dbReference>
<reference evidence="13 16" key="1">
    <citation type="submission" date="2015-09" db="EMBL/GenBank/DDBJ databases">
        <title>Draft genome sequence of Acidiplasma aeolicum DSM 18409.</title>
        <authorList>
            <person name="Hemp J."/>
        </authorList>
    </citation>
    <scope>NUCLEOTIDE SEQUENCE [LARGE SCALE GENOMIC DNA]</scope>
    <source>
        <strain evidence="13 16">V</strain>
    </source>
</reference>
<feature type="domain" description="Aminoacyl-transfer RNA synthetases class-II family profile" evidence="12">
    <location>
        <begin position="1"/>
        <end position="325"/>
    </location>
</feature>
<dbReference type="PANTHER" id="PTHR43707:SF1">
    <property type="entry name" value="HISTIDINE--TRNA LIGASE, MITOCHONDRIAL-RELATED"/>
    <property type="match status" value="1"/>
</dbReference>
<dbReference type="SUPFAM" id="SSF55681">
    <property type="entry name" value="Class II aaRS and biotin synthetases"/>
    <property type="match status" value="1"/>
</dbReference>
<evidence type="ECO:0000256" key="7">
    <source>
        <dbReference type="ARBA" id="ARBA00023146"/>
    </source>
</evidence>
<feature type="binding site" evidence="10">
    <location>
        <position position="121"/>
    </location>
    <ligand>
        <name>L-histidine</name>
        <dbReference type="ChEBI" id="CHEBI:57595"/>
    </ligand>
</feature>
<evidence type="ECO:0000256" key="8">
    <source>
        <dbReference type="ARBA" id="ARBA00047639"/>
    </source>
</evidence>
<evidence type="ECO:0000256" key="10">
    <source>
        <dbReference type="PIRSR" id="PIRSR001549-1"/>
    </source>
</evidence>
<dbReference type="SUPFAM" id="SSF52954">
    <property type="entry name" value="Class II aaRS ABD-related"/>
    <property type="match status" value="1"/>
</dbReference>
<dbReference type="InterPro" id="IPR033656">
    <property type="entry name" value="HisRS_anticodon"/>
</dbReference>
<dbReference type="InterPro" id="IPR004516">
    <property type="entry name" value="HisRS/HisZ"/>
</dbReference>
<dbReference type="GO" id="GO:0004821">
    <property type="term" value="F:histidine-tRNA ligase activity"/>
    <property type="evidence" value="ECO:0007669"/>
    <property type="project" value="UniProtKB-UniRule"/>
</dbReference>
<feature type="binding site" evidence="10">
    <location>
        <begin position="273"/>
        <end position="274"/>
    </location>
    <ligand>
        <name>L-histidine</name>
        <dbReference type="ChEBI" id="CHEBI:57595"/>
    </ligand>
</feature>
<dbReference type="AlphaFoldDB" id="A0A0P9CKR7"/>
<dbReference type="InterPro" id="IPR045864">
    <property type="entry name" value="aa-tRNA-synth_II/BPL/LPL"/>
</dbReference>
<dbReference type="NCBIfam" id="TIGR00442">
    <property type="entry name" value="hisS"/>
    <property type="match status" value="1"/>
</dbReference>
<comment type="caution">
    <text evidence="13">The sequence shown here is derived from an EMBL/GenBank/DDBJ whole genome shotgun (WGS) entry which is preliminary data.</text>
</comment>
<evidence type="ECO:0000313" key="14">
    <source>
        <dbReference type="EMBL" id="KQB33985.1"/>
    </source>
</evidence>
<comment type="catalytic activity">
    <reaction evidence="8 9">
        <text>tRNA(His) + L-histidine + ATP = L-histidyl-tRNA(His) + AMP + diphosphate + H(+)</text>
        <dbReference type="Rhea" id="RHEA:17313"/>
        <dbReference type="Rhea" id="RHEA-COMP:9665"/>
        <dbReference type="Rhea" id="RHEA-COMP:9689"/>
        <dbReference type="ChEBI" id="CHEBI:15378"/>
        <dbReference type="ChEBI" id="CHEBI:30616"/>
        <dbReference type="ChEBI" id="CHEBI:33019"/>
        <dbReference type="ChEBI" id="CHEBI:57595"/>
        <dbReference type="ChEBI" id="CHEBI:78442"/>
        <dbReference type="ChEBI" id="CHEBI:78527"/>
        <dbReference type="ChEBI" id="CHEBI:456215"/>
        <dbReference type="EC" id="6.1.1.21"/>
    </reaction>
</comment>
<comment type="similarity">
    <text evidence="2 9">Belongs to the class-II aminoacyl-tRNA synthetase family.</text>
</comment>
<dbReference type="EMBL" id="LKBG01000264">
    <property type="protein sequence ID" value="KQB33985.1"/>
    <property type="molecule type" value="Genomic_DNA"/>
</dbReference>
<keyword evidence="5 9" id="KW-0067">ATP-binding</keyword>
<dbReference type="EC" id="6.1.1.21" evidence="9"/>
<dbReference type="Proteomes" id="UP000050515">
    <property type="component" value="Unassembled WGS sequence"/>
</dbReference>
<evidence type="ECO:0000313" key="16">
    <source>
        <dbReference type="Proteomes" id="UP000050515"/>
    </source>
</evidence>
<dbReference type="InterPro" id="IPR036621">
    <property type="entry name" value="Anticodon-bd_dom_sf"/>
</dbReference>
<dbReference type="PATRIC" id="fig|507754.4.peg.555"/>
<sequence length="424" mass="49240">MKIERIKGFRDHYPEDMEIRYSVFTRITNVAENFGYQRIDFPSLEYLEMYKQKSGSELVSQTFSFTDKGGREVTMIPEATPSTVRLLTARKDIPRPVRWYSLPKVWRYEEPQEGRFREHYQFNADMFGLDSAEADSEIIGLAAQILDELGLSGKYQININDRQVMEYILNDMNIQNIHEAFSVIDKYRKITREQFISMMAEINVDKKNTEKILDLLSERLDIKDFEKKLKSILNNFDGLKNRIERLKTTFSYISFYTKSDIKYDFSVVRGLSYYTGIVFEAFDSVGELRAILGGGRYDGLSTLFSDENIPAIGFAIGDAVLEILLKKYNLWEKYMRKQSYYICNLGSQFIEYSINLASKIRKSNRIALVDITGRKLSSQIKSAAEFDFALIIGENEVKSGTVTLKDMKTGEQKTIEEEEFYKLL</sequence>
<keyword evidence="11" id="KW-0175">Coiled coil</keyword>
<evidence type="ECO:0000256" key="1">
    <source>
        <dbReference type="ARBA" id="ARBA00004496"/>
    </source>
</evidence>
<dbReference type="Pfam" id="PF13393">
    <property type="entry name" value="tRNA-synt_His"/>
    <property type="match status" value="1"/>
</dbReference>
<keyword evidence="3 9" id="KW-0436">Ligase</keyword>
<dbReference type="GeneID" id="84221958"/>
<keyword evidence="9" id="KW-0963">Cytoplasm</keyword>
<comment type="subcellular location">
    <subcellularLocation>
        <location evidence="1 9">Cytoplasm</location>
    </subcellularLocation>
</comment>
<evidence type="ECO:0000256" key="6">
    <source>
        <dbReference type="ARBA" id="ARBA00022917"/>
    </source>
</evidence>
<gene>
    <name evidence="9" type="primary">hisS</name>
    <name evidence="14" type="ORF">AOG54_01535</name>
    <name evidence="13" type="ORF">SE19_07565</name>
</gene>
<reference evidence="14 15" key="2">
    <citation type="submission" date="2015-09" db="EMBL/GenBank/DDBJ databases">
        <title>Heavy metals and arsenic resistance mechanisms in polyextremophilic archaea of the family Ferroplasmaceae.</title>
        <authorList>
            <person name="Bulaev A.G."/>
            <person name="Kanygina A.V."/>
        </authorList>
    </citation>
    <scope>NUCLEOTIDE SEQUENCE [LARGE SCALE GENOMIC DNA]</scope>
    <source>
        <strain evidence="14 15">VT</strain>
    </source>
</reference>
<feature type="binding site" evidence="10">
    <location>
        <position position="269"/>
    </location>
    <ligand>
        <name>L-histidine</name>
        <dbReference type="ChEBI" id="CHEBI:57595"/>
    </ligand>
</feature>
<name>A0A0P9CKR7_9ARCH</name>